<organism evidence="3 4">
    <name type="scientific">Estrella lausannensis</name>
    <dbReference type="NCBI Taxonomy" id="483423"/>
    <lineage>
        <taxon>Bacteria</taxon>
        <taxon>Pseudomonadati</taxon>
        <taxon>Chlamydiota</taxon>
        <taxon>Chlamydiia</taxon>
        <taxon>Parachlamydiales</taxon>
        <taxon>Candidatus Criblamydiaceae</taxon>
        <taxon>Estrella</taxon>
    </lineage>
</organism>
<keyword evidence="2" id="KW-1133">Transmembrane helix</keyword>
<feature type="compositionally biased region" description="Basic and acidic residues" evidence="1">
    <location>
        <begin position="39"/>
        <end position="54"/>
    </location>
</feature>
<dbReference type="InterPro" id="IPR004714">
    <property type="entry name" value="Cyt_oxidase_maturation_cbb3"/>
</dbReference>
<reference evidence="4" key="1">
    <citation type="submission" date="2015-06" db="EMBL/GenBank/DDBJ databases">
        <authorList>
            <person name="Bertelli C."/>
        </authorList>
    </citation>
    <scope>NUCLEOTIDE SEQUENCE [LARGE SCALE GENOMIC DNA]</scope>
    <source>
        <strain evidence="4">CRIB-30</strain>
    </source>
</reference>
<dbReference type="Pfam" id="PF03597">
    <property type="entry name" value="FixS"/>
    <property type="match status" value="1"/>
</dbReference>
<name>A0A0H5DPU1_9BACT</name>
<feature type="transmembrane region" description="Helical" evidence="2">
    <location>
        <begin position="6"/>
        <end position="22"/>
    </location>
</feature>
<dbReference type="OrthoDB" id="21815at2"/>
<dbReference type="RefSeq" id="WP_098037377.1">
    <property type="nucleotide sequence ID" value="NZ_CWGJ01000001.1"/>
</dbReference>
<dbReference type="EMBL" id="CWGJ01000001">
    <property type="protein sequence ID" value="CRX37524.1"/>
    <property type="molecule type" value="Genomic_DNA"/>
</dbReference>
<accession>A0A0H5DPU1</accession>
<evidence type="ECO:0000256" key="2">
    <source>
        <dbReference type="SAM" id="Phobius"/>
    </source>
</evidence>
<protein>
    <submittedName>
        <fullName evidence="3">Conserved putative membrane protein</fullName>
    </submittedName>
</protein>
<sequence>MLGYILVTLAFGMAGGIIYFYFQKQGQFEDSEEPKYQMLREQDHQLPRVKEDEKKRRKEKQTLSFGDEPIINHDK</sequence>
<evidence type="ECO:0000313" key="4">
    <source>
        <dbReference type="Proteomes" id="UP000220251"/>
    </source>
</evidence>
<feature type="region of interest" description="Disordered" evidence="1">
    <location>
        <begin position="39"/>
        <end position="75"/>
    </location>
</feature>
<proteinExistence type="predicted"/>
<keyword evidence="2" id="KW-0472">Membrane</keyword>
<evidence type="ECO:0000313" key="3">
    <source>
        <dbReference type="EMBL" id="CRX37524.1"/>
    </source>
</evidence>
<keyword evidence="2" id="KW-0812">Transmembrane</keyword>
<dbReference type="AlphaFoldDB" id="A0A0H5DPU1"/>
<gene>
    <name evidence="3" type="ORF">ELAC_0163</name>
</gene>
<dbReference type="Proteomes" id="UP000220251">
    <property type="component" value="Unassembled WGS sequence"/>
</dbReference>
<evidence type="ECO:0000256" key="1">
    <source>
        <dbReference type="SAM" id="MobiDB-lite"/>
    </source>
</evidence>
<keyword evidence="4" id="KW-1185">Reference proteome</keyword>